<name>A0A1I2NWX1_9BACT</name>
<keyword evidence="3" id="KW-1185">Reference proteome</keyword>
<evidence type="ECO:0000313" key="2">
    <source>
        <dbReference type="EMBL" id="SFG06147.1"/>
    </source>
</evidence>
<evidence type="ECO:0000256" key="1">
    <source>
        <dbReference type="SAM" id="SignalP"/>
    </source>
</evidence>
<accession>A0A1I2NWX1</accession>
<dbReference type="STRING" id="435880.SAMN04487988_101259"/>
<organism evidence="2 3">
    <name type="scientific">Algoriphagus hitonicola</name>
    <dbReference type="NCBI Taxonomy" id="435880"/>
    <lineage>
        <taxon>Bacteria</taxon>
        <taxon>Pseudomonadati</taxon>
        <taxon>Bacteroidota</taxon>
        <taxon>Cytophagia</taxon>
        <taxon>Cytophagales</taxon>
        <taxon>Cyclobacteriaceae</taxon>
        <taxon>Algoriphagus</taxon>
    </lineage>
</organism>
<dbReference type="AlphaFoldDB" id="A0A1I2NWX1"/>
<proteinExistence type="predicted"/>
<feature type="signal peptide" evidence="1">
    <location>
        <begin position="1"/>
        <end position="21"/>
    </location>
</feature>
<feature type="chain" id="PRO_5011778824" evidence="1">
    <location>
        <begin position="22"/>
        <end position="448"/>
    </location>
</feature>
<sequence>MKNIILTAFLLLMTASSYSQSISGDKHPALNHPVQLKANFISSSPNKISGPDQIKMDSLKSHPPHHDELSISLGGYLETFYSYNFNKPSNNINALRGFDFIANSLTVGNFVIGTDARYKNFSTRLAINIGMTPSQFYKQEPVTPASNMVPSLSSSTWQMIQEALISYDFERIKGLTVQMGIMATPIGVEGLPSFQTWVGSAKNHHMHKKDYRENWNFSRSNAFIHVPDYHSGIRMLYTPDEKSTYSLYLINGQNMVTDNNPQKTLALSYLWTPKPGFYLSALYMGGNERPTGSVEGKSWRHLFDFHTKFQLSPKLTLMAQFVPGFETTEVGTNSFVINAVYLKYDLSEKTNLAMRYEHLLERKSAESNSNFLETFDENQEAGLYGLTGTVSHILIPDHLMIRGEYRYDYGTEDWFFEGSLQPSGNNYYPFKTNTNQQNTVSFSVVGWF</sequence>
<gene>
    <name evidence="2" type="ORF">SAMN04487988_101259</name>
</gene>
<protein>
    <submittedName>
        <fullName evidence="2">Putative beta-barrel porin-2, OmpL-like. bbp2</fullName>
    </submittedName>
</protein>
<evidence type="ECO:0000313" key="3">
    <source>
        <dbReference type="Proteomes" id="UP000199642"/>
    </source>
</evidence>
<dbReference type="Proteomes" id="UP000199642">
    <property type="component" value="Unassembled WGS sequence"/>
</dbReference>
<dbReference type="Pfam" id="PF07642">
    <property type="entry name" value="BBP2"/>
    <property type="match status" value="2"/>
</dbReference>
<reference evidence="3" key="1">
    <citation type="submission" date="2016-10" db="EMBL/GenBank/DDBJ databases">
        <authorList>
            <person name="Varghese N."/>
            <person name="Submissions S."/>
        </authorList>
    </citation>
    <scope>NUCLEOTIDE SEQUENCE [LARGE SCALE GENOMIC DNA]</scope>
    <source>
        <strain evidence="3">DSM 19315</strain>
    </source>
</reference>
<dbReference type="RefSeq" id="WP_092788434.1">
    <property type="nucleotide sequence ID" value="NZ_FOPC01000001.1"/>
</dbReference>
<dbReference type="EMBL" id="FOPC01000001">
    <property type="protein sequence ID" value="SFG06147.1"/>
    <property type="molecule type" value="Genomic_DNA"/>
</dbReference>
<dbReference type="SUPFAM" id="SSF56935">
    <property type="entry name" value="Porins"/>
    <property type="match status" value="1"/>
</dbReference>
<keyword evidence="1" id="KW-0732">Signal</keyword>
<dbReference type="OrthoDB" id="103154at2"/>
<dbReference type="InterPro" id="IPR011486">
    <property type="entry name" value="BBP2"/>
</dbReference>